<sequence>MKLLVFLSFVACTVAFKCCPPKQFEGFIGSYGGSCSHQGQAGLLFSWGQVHYDYKKAMVAVEETVYVDKQQEHVQVIQDYANEVMYLIIGGNCTKSDLPDTEIMCVPDSAVYVMTQEYGMGAMTVDIYSYGSKLFGDAFFGQISVTRDKCIPMGVNLGINHPQASIVMSFGYANLTLGIKDPSVFDIPEICHHNDVIPFKVMGEKLSDRMKVVMSSYSAR</sequence>
<proteinExistence type="predicted"/>
<dbReference type="Pfam" id="PF00811">
    <property type="entry name" value="Ependymin"/>
    <property type="match status" value="1"/>
</dbReference>
<dbReference type="GeneID" id="100370752"/>
<keyword evidence="2" id="KW-1185">Reference proteome</keyword>
<organism evidence="2 3">
    <name type="scientific">Saccoglossus kowalevskii</name>
    <name type="common">Acorn worm</name>
    <dbReference type="NCBI Taxonomy" id="10224"/>
    <lineage>
        <taxon>Eukaryota</taxon>
        <taxon>Metazoa</taxon>
        <taxon>Hemichordata</taxon>
        <taxon>Enteropneusta</taxon>
        <taxon>Harrimaniidae</taxon>
        <taxon>Saccoglossus</taxon>
    </lineage>
</organism>
<gene>
    <name evidence="3" type="primary">LOC100370752</name>
</gene>
<dbReference type="Proteomes" id="UP000694865">
    <property type="component" value="Unplaced"/>
</dbReference>
<evidence type="ECO:0000313" key="3">
    <source>
        <dbReference type="RefSeq" id="XP_002732737.1"/>
    </source>
</evidence>
<reference evidence="3" key="1">
    <citation type="submission" date="2025-08" db="UniProtKB">
        <authorList>
            <consortium name="RefSeq"/>
        </authorList>
    </citation>
    <scope>IDENTIFICATION</scope>
    <source>
        <tissue evidence="3">Testes</tissue>
    </source>
</reference>
<evidence type="ECO:0000256" key="1">
    <source>
        <dbReference type="SAM" id="SignalP"/>
    </source>
</evidence>
<feature type="signal peptide" evidence="1">
    <location>
        <begin position="1"/>
        <end position="15"/>
    </location>
</feature>
<name>A0ABM0GLS4_SACKO</name>
<protein>
    <submittedName>
        <fullName evidence="3">Ependymin-related protein 1-like</fullName>
    </submittedName>
</protein>
<evidence type="ECO:0000313" key="2">
    <source>
        <dbReference type="Proteomes" id="UP000694865"/>
    </source>
</evidence>
<dbReference type="RefSeq" id="XP_002732737.1">
    <property type="nucleotide sequence ID" value="XM_002732691.2"/>
</dbReference>
<dbReference type="PANTHER" id="PTHR10697">
    <property type="entry name" value="MAMMALIAN EPENDYMIN-RELATED PROTEIN 1"/>
    <property type="match status" value="1"/>
</dbReference>
<dbReference type="PANTHER" id="PTHR10697:SF13">
    <property type="entry name" value="RICIN B LECTIN DOMAIN-CONTAINING PROTEIN"/>
    <property type="match status" value="1"/>
</dbReference>
<keyword evidence="1" id="KW-0732">Signal</keyword>
<feature type="chain" id="PRO_5047238181" evidence="1">
    <location>
        <begin position="16"/>
        <end position="220"/>
    </location>
</feature>
<accession>A0ABM0GLS4</accession>
<dbReference type="InterPro" id="IPR001299">
    <property type="entry name" value="Ependymin"/>
</dbReference>